<proteinExistence type="predicted"/>
<reference evidence="2" key="1">
    <citation type="journal article" date="2019" name="Int. J. Syst. Evol. Microbiol.">
        <title>The Global Catalogue of Microorganisms (GCM) 10K type strain sequencing project: providing services to taxonomists for standard genome sequencing and annotation.</title>
        <authorList>
            <consortium name="The Broad Institute Genomics Platform"/>
            <consortium name="The Broad Institute Genome Sequencing Center for Infectious Disease"/>
            <person name="Wu L."/>
            <person name="Ma J."/>
        </authorList>
    </citation>
    <scope>NUCLEOTIDE SEQUENCE [LARGE SCALE GENOMIC DNA]</scope>
    <source>
        <strain evidence="2">JCM 16548</strain>
    </source>
</reference>
<evidence type="ECO:0000313" key="2">
    <source>
        <dbReference type="Proteomes" id="UP001500051"/>
    </source>
</evidence>
<keyword evidence="2" id="KW-1185">Reference proteome</keyword>
<dbReference type="Proteomes" id="UP001500051">
    <property type="component" value="Unassembled WGS sequence"/>
</dbReference>
<name>A0ABP7CXL1_9ACTN</name>
<sequence length="72" mass="6661">MSAEPNPTCGRAAAMFSTLTASTPAAEGFFPVNGSTAGGRGVAAVPGGGLDDGAADALALVSGGATAPDPSP</sequence>
<accession>A0ABP7CXL1</accession>
<dbReference type="EMBL" id="BAAAYX010000002">
    <property type="protein sequence ID" value="GAA3696051.1"/>
    <property type="molecule type" value="Genomic_DNA"/>
</dbReference>
<protein>
    <submittedName>
        <fullName evidence="1">Uncharacterized protein</fullName>
    </submittedName>
</protein>
<gene>
    <name evidence="1" type="ORF">GCM10022204_09990</name>
</gene>
<evidence type="ECO:0000313" key="1">
    <source>
        <dbReference type="EMBL" id="GAA3696051.1"/>
    </source>
</evidence>
<comment type="caution">
    <text evidence="1">The sequence shown here is derived from an EMBL/GenBank/DDBJ whole genome shotgun (WGS) entry which is preliminary data.</text>
</comment>
<organism evidence="1 2">
    <name type="scientific">Microlunatus aurantiacus</name>
    <dbReference type="NCBI Taxonomy" id="446786"/>
    <lineage>
        <taxon>Bacteria</taxon>
        <taxon>Bacillati</taxon>
        <taxon>Actinomycetota</taxon>
        <taxon>Actinomycetes</taxon>
        <taxon>Propionibacteriales</taxon>
        <taxon>Propionibacteriaceae</taxon>
        <taxon>Microlunatus</taxon>
    </lineage>
</organism>